<dbReference type="Proteomes" id="UP000327118">
    <property type="component" value="Unassembled WGS sequence"/>
</dbReference>
<reference evidence="3" key="1">
    <citation type="submission" date="2019-04" db="EMBL/GenBank/DDBJ databases">
        <title>Friends and foes A comparative genomics studyof 23 Aspergillus species from section Flavi.</title>
        <authorList>
            <consortium name="DOE Joint Genome Institute"/>
            <person name="Kjaerbolling I."/>
            <person name="Vesth T."/>
            <person name="Frisvad J.C."/>
            <person name="Nybo J.L."/>
            <person name="Theobald S."/>
            <person name="Kildgaard S."/>
            <person name="Isbrandt T."/>
            <person name="Kuo A."/>
            <person name="Sato A."/>
            <person name="Lyhne E.K."/>
            <person name="Kogle M.E."/>
            <person name="Wiebenga A."/>
            <person name="Kun R.S."/>
            <person name="Lubbers R.J."/>
            <person name="Makela M.R."/>
            <person name="Barry K."/>
            <person name="Chovatia M."/>
            <person name="Clum A."/>
            <person name="Daum C."/>
            <person name="Haridas S."/>
            <person name="He G."/>
            <person name="LaButti K."/>
            <person name="Lipzen A."/>
            <person name="Mondo S."/>
            <person name="Riley R."/>
            <person name="Salamov A."/>
            <person name="Simmons B.A."/>
            <person name="Magnuson J.K."/>
            <person name="Henrissat B."/>
            <person name="Mortensen U.H."/>
            <person name="Larsen T.O."/>
            <person name="Devries R.P."/>
            <person name="Grigoriev I.V."/>
            <person name="Machida M."/>
            <person name="Baker S.E."/>
            <person name="Andersen M.R."/>
        </authorList>
    </citation>
    <scope>NUCLEOTIDE SEQUENCE [LARGE SCALE GENOMIC DNA]</scope>
    <source>
        <strain evidence="3">CBS 553.77</strain>
    </source>
</reference>
<feature type="compositionally biased region" description="Polar residues" evidence="1">
    <location>
        <begin position="358"/>
        <end position="373"/>
    </location>
</feature>
<evidence type="ECO:0000313" key="3">
    <source>
        <dbReference type="Proteomes" id="UP000327118"/>
    </source>
</evidence>
<evidence type="ECO:0000313" key="2">
    <source>
        <dbReference type="EMBL" id="KAE8354496.1"/>
    </source>
</evidence>
<dbReference type="EMBL" id="ML739071">
    <property type="protein sequence ID" value="KAE8354496.1"/>
    <property type="molecule type" value="Genomic_DNA"/>
</dbReference>
<evidence type="ECO:0000256" key="1">
    <source>
        <dbReference type="SAM" id="MobiDB-lite"/>
    </source>
</evidence>
<feature type="compositionally biased region" description="Basic and acidic residues" evidence="1">
    <location>
        <begin position="336"/>
        <end position="345"/>
    </location>
</feature>
<protein>
    <submittedName>
        <fullName evidence="2">Uncharacterized protein</fullName>
    </submittedName>
</protein>
<keyword evidence="3" id="KW-1185">Reference proteome</keyword>
<feature type="region of interest" description="Disordered" evidence="1">
    <location>
        <begin position="269"/>
        <end position="467"/>
    </location>
</feature>
<name>A0A5N6ZC88_9EURO</name>
<proteinExistence type="predicted"/>
<feature type="compositionally biased region" description="Polar residues" evidence="1">
    <location>
        <begin position="412"/>
        <end position="422"/>
    </location>
</feature>
<gene>
    <name evidence="2" type="ORF">BDV28DRAFT_80620</name>
</gene>
<feature type="compositionally biased region" description="Low complexity" evidence="1">
    <location>
        <begin position="269"/>
        <end position="285"/>
    </location>
</feature>
<dbReference type="AlphaFoldDB" id="A0A5N6ZC88"/>
<organism evidence="2 3">
    <name type="scientific">Aspergillus coremiiformis</name>
    <dbReference type="NCBI Taxonomy" id="138285"/>
    <lineage>
        <taxon>Eukaryota</taxon>
        <taxon>Fungi</taxon>
        <taxon>Dikarya</taxon>
        <taxon>Ascomycota</taxon>
        <taxon>Pezizomycotina</taxon>
        <taxon>Eurotiomycetes</taxon>
        <taxon>Eurotiomycetidae</taxon>
        <taxon>Eurotiales</taxon>
        <taxon>Aspergillaceae</taxon>
        <taxon>Aspergillus</taxon>
        <taxon>Aspergillus subgen. Circumdati</taxon>
    </lineage>
</organism>
<feature type="compositionally biased region" description="Polar residues" evidence="1">
    <location>
        <begin position="137"/>
        <end position="151"/>
    </location>
</feature>
<dbReference type="OrthoDB" id="3357341at2759"/>
<sequence>MLDENLPTFFLKKTQQKFIWTIYLSHHGSEPEPAYTLRHPDPANPSSKNRYAAALVDPYVPGIVYGEVLLIPEWTLPSLSAEAIRQNGGVTPPAEPILPTRFTIHLYNPDQQVTVEYKPRTWNSPATWSFEMPQHTFRQPSSSTLDRTQSDPAAADTTPKLRFSWRKDSKLSKGLTCLLSGKTTTSLSESKSKCKEPDITVSIFQALRELTLYEPNLYRVEMEDFKGLEVVLLLGAVTIRDVYFTPMKDAFRLERSAATSAAANIANGNNAAPANTNQQPAPAASGVLNANTTPPIPEEPVLETPPGRTQQEQQKEEERRTKQLLEEEEQARRRRQAEIDQETRRLQQIYGQEERQVRISNPSLPPRSAQSPRQAERPDGAGRGAPAQRYYYNQRRSPSVPHIGAGPYMQVSGVNSQTQSSLALVPMQPPPTTESRPPKLAQKKSFFGFRRSSSDENKLSKKRSSMF</sequence>
<feature type="region of interest" description="Disordered" evidence="1">
    <location>
        <begin position="137"/>
        <end position="159"/>
    </location>
</feature>
<feature type="compositionally biased region" description="Basic and acidic residues" evidence="1">
    <location>
        <begin position="313"/>
        <end position="325"/>
    </location>
</feature>
<accession>A0A5N6ZC88</accession>